<feature type="compositionally biased region" description="Low complexity" evidence="4">
    <location>
        <begin position="27"/>
        <end position="46"/>
    </location>
</feature>
<feature type="repeat" description="WD" evidence="3">
    <location>
        <begin position="579"/>
        <end position="618"/>
    </location>
</feature>
<dbReference type="InterPro" id="IPR001680">
    <property type="entry name" value="WD40_rpt"/>
</dbReference>
<dbReference type="EMBL" id="KN832970">
    <property type="protein sequence ID" value="KIM92224.1"/>
    <property type="molecule type" value="Genomic_DNA"/>
</dbReference>
<dbReference type="PROSITE" id="PS00678">
    <property type="entry name" value="WD_REPEATS_1"/>
    <property type="match status" value="2"/>
</dbReference>
<dbReference type="CDD" id="cd00200">
    <property type="entry name" value="WD40"/>
    <property type="match status" value="1"/>
</dbReference>
<proteinExistence type="predicted"/>
<dbReference type="InterPro" id="IPR020472">
    <property type="entry name" value="WD40_PAC1"/>
</dbReference>
<gene>
    <name evidence="6" type="ORF">PILCRDRAFT_810255</name>
</gene>
<keyword evidence="2" id="KW-0677">Repeat</keyword>
<dbReference type="InterPro" id="IPR015943">
    <property type="entry name" value="WD40/YVTN_repeat-like_dom_sf"/>
</dbReference>
<reference evidence="7" key="2">
    <citation type="submission" date="2015-01" db="EMBL/GenBank/DDBJ databases">
        <title>Evolutionary Origins and Diversification of the Mycorrhizal Mutualists.</title>
        <authorList>
            <consortium name="DOE Joint Genome Institute"/>
            <consortium name="Mycorrhizal Genomics Consortium"/>
            <person name="Kohler A."/>
            <person name="Kuo A."/>
            <person name="Nagy L.G."/>
            <person name="Floudas D."/>
            <person name="Copeland A."/>
            <person name="Barry K.W."/>
            <person name="Cichocki N."/>
            <person name="Veneault-Fourrey C."/>
            <person name="LaButti K."/>
            <person name="Lindquist E.A."/>
            <person name="Lipzen A."/>
            <person name="Lundell T."/>
            <person name="Morin E."/>
            <person name="Murat C."/>
            <person name="Riley R."/>
            <person name="Ohm R."/>
            <person name="Sun H."/>
            <person name="Tunlid A."/>
            <person name="Henrissat B."/>
            <person name="Grigoriev I.V."/>
            <person name="Hibbett D.S."/>
            <person name="Martin F."/>
        </authorList>
    </citation>
    <scope>NUCLEOTIDE SEQUENCE [LARGE SCALE GENOMIC DNA]</scope>
    <source>
        <strain evidence="7">F 1598</strain>
    </source>
</reference>
<feature type="repeat" description="WD" evidence="3">
    <location>
        <begin position="394"/>
        <end position="433"/>
    </location>
</feature>
<dbReference type="Pfam" id="PF12937">
    <property type="entry name" value="F-box-like"/>
    <property type="match status" value="1"/>
</dbReference>
<dbReference type="GO" id="GO:0005634">
    <property type="term" value="C:nucleus"/>
    <property type="evidence" value="ECO:0007669"/>
    <property type="project" value="TreeGrafter"/>
</dbReference>
<evidence type="ECO:0000256" key="2">
    <source>
        <dbReference type="ARBA" id="ARBA00022737"/>
    </source>
</evidence>
<evidence type="ECO:0000256" key="3">
    <source>
        <dbReference type="PROSITE-ProRule" id="PRU00221"/>
    </source>
</evidence>
<protein>
    <recommendedName>
        <fullName evidence="5">F-box domain-containing protein</fullName>
    </recommendedName>
</protein>
<keyword evidence="7" id="KW-1185">Reference proteome</keyword>
<organism evidence="6 7">
    <name type="scientific">Piloderma croceum (strain F 1598)</name>
    <dbReference type="NCBI Taxonomy" id="765440"/>
    <lineage>
        <taxon>Eukaryota</taxon>
        <taxon>Fungi</taxon>
        <taxon>Dikarya</taxon>
        <taxon>Basidiomycota</taxon>
        <taxon>Agaricomycotina</taxon>
        <taxon>Agaricomycetes</taxon>
        <taxon>Agaricomycetidae</taxon>
        <taxon>Atheliales</taxon>
        <taxon>Atheliaceae</taxon>
        <taxon>Piloderma</taxon>
    </lineage>
</organism>
<reference evidence="6 7" key="1">
    <citation type="submission" date="2014-04" db="EMBL/GenBank/DDBJ databases">
        <authorList>
            <consortium name="DOE Joint Genome Institute"/>
            <person name="Kuo A."/>
            <person name="Tarkka M."/>
            <person name="Buscot F."/>
            <person name="Kohler A."/>
            <person name="Nagy L.G."/>
            <person name="Floudas D."/>
            <person name="Copeland A."/>
            <person name="Barry K.W."/>
            <person name="Cichocki N."/>
            <person name="Veneault-Fourrey C."/>
            <person name="LaButti K."/>
            <person name="Lindquist E.A."/>
            <person name="Lipzen A."/>
            <person name="Lundell T."/>
            <person name="Morin E."/>
            <person name="Murat C."/>
            <person name="Sun H."/>
            <person name="Tunlid A."/>
            <person name="Henrissat B."/>
            <person name="Grigoriev I.V."/>
            <person name="Hibbett D.S."/>
            <person name="Martin F."/>
            <person name="Nordberg H.P."/>
            <person name="Cantor M.N."/>
            <person name="Hua S.X."/>
        </authorList>
    </citation>
    <scope>NUCLEOTIDE SEQUENCE [LARGE SCALE GENOMIC DNA]</scope>
    <source>
        <strain evidence="6 7">F 1598</strain>
    </source>
</reference>
<dbReference type="SMART" id="SM00320">
    <property type="entry name" value="WD40"/>
    <property type="match status" value="7"/>
</dbReference>
<dbReference type="SUPFAM" id="SSF50978">
    <property type="entry name" value="WD40 repeat-like"/>
    <property type="match status" value="1"/>
</dbReference>
<dbReference type="PROSITE" id="PS50082">
    <property type="entry name" value="WD_REPEATS_2"/>
    <property type="match status" value="5"/>
</dbReference>
<dbReference type="Gene3D" id="1.20.1280.50">
    <property type="match status" value="1"/>
</dbReference>
<feature type="region of interest" description="Disordered" evidence="4">
    <location>
        <begin position="1"/>
        <end position="63"/>
    </location>
</feature>
<feature type="repeat" description="WD" evidence="3">
    <location>
        <begin position="499"/>
        <end position="529"/>
    </location>
</feature>
<evidence type="ECO:0000313" key="6">
    <source>
        <dbReference type="EMBL" id="KIM92224.1"/>
    </source>
</evidence>
<dbReference type="GO" id="GO:0005737">
    <property type="term" value="C:cytoplasm"/>
    <property type="evidence" value="ECO:0007669"/>
    <property type="project" value="TreeGrafter"/>
</dbReference>
<dbReference type="PROSITE" id="PS50294">
    <property type="entry name" value="WD_REPEATS_REGION"/>
    <property type="match status" value="4"/>
</dbReference>
<dbReference type="SUPFAM" id="SSF81383">
    <property type="entry name" value="F-box domain"/>
    <property type="match status" value="1"/>
</dbReference>
<feature type="compositionally biased region" description="Polar residues" evidence="4">
    <location>
        <begin position="331"/>
        <end position="345"/>
    </location>
</feature>
<dbReference type="PANTHER" id="PTHR19849:SF1">
    <property type="entry name" value="F-BOX_WD REPEAT-CONTAINING PROTEIN 7"/>
    <property type="match status" value="1"/>
</dbReference>
<dbReference type="Gene3D" id="2.130.10.10">
    <property type="entry name" value="YVTN repeat-like/Quinoprotein amine dehydrogenase"/>
    <property type="match status" value="2"/>
</dbReference>
<feature type="repeat" description="WD" evidence="3">
    <location>
        <begin position="619"/>
        <end position="660"/>
    </location>
</feature>
<dbReference type="OrthoDB" id="19711at2759"/>
<dbReference type="InterPro" id="IPR036322">
    <property type="entry name" value="WD40_repeat_dom_sf"/>
</dbReference>
<dbReference type="PROSITE" id="PS50181">
    <property type="entry name" value="FBOX"/>
    <property type="match status" value="1"/>
</dbReference>
<dbReference type="GO" id="GO:0043161">
    <property type="term" value="P:proteasome-mediated ubiquitin-dependent protein catabolic process"/>
    <property type="evidence" value="ECO:0007669"/>
    <property type="project" value="TreeGrafter"/>
</dbReference>
<sequence>MLVSPSQILPVTPPPFSRRSNSRRYSRNVSRPPLFQFPSTSTSSPPRAGPPSPERDFGQLLGSTLGSPFLTTTDLPDVSEVDLDLVDGALSAVPRSFTVTRPTSPVPTMDFSMVSRPNSTMYDDFIGATPSCFATPNRRGFYSGTSYGPISGSPPNTLKNIFPRLWDALSPPGRKGRGKQRNDYSFDFEGYSYGDLPPLDGEEGELIDDEACLIEVLDVRAVTGIDILSQIPPEVALYLLLFLDLPSILACMRVSRTWRALAEDNAVWRELFYAHEGWDIDLPRAMARGWTPSSKVSIAEYYTAPTSNGASRLGHVMEEWARRRSLSQVTSRSASLSPRTISSPASWRRSKGTEPSIDELGDVAPLMLDWRALYKTRLTLDHRWTHDEPKVARLSGHADSVYCLEFDSTRIITGSRDRSIKVWSLLTGKLLATFRGHAGSVLCLKFDKDWDVGTAGGEQEKDKVRPGFMVSGSSDCSVCVWDLRVGKNGEVGADVRAVLRGHTGGVLDLRIDDQWIVSCSKDAVIRVWNRATLSLHCTLRGHEGPVNAIGLQASRVVSASGDGKMILWDINSGNRLRTFEGHDRGLACIEFKDDLIISGSNDCKIKIWSASTGECVRTLVGHDLLVRALSFDTANGRLVSASYDRTVKVWDLRTGKMVREFRNSHVSHIFDVKFDVARIVSTSHDQKIVILDFSQDLDGAALFV</sequence>
<feature type="region of interest" description="Disordered" evidence="4">
    <location>
        <begin position="331"/>
        <end position="354"/>
    </location>
</feature>
<keyword evidence="1 3" id="KW-0853">WD repeat</keyword>
<dbReference type="Pfam" id="PF00400">
    <property type="entry name" value="WD40"/>
    <property type="match status" value="6"/>
</dbReference>
<evidence type="ECO:0000256" key="1">
    <source>
        <dbReference type="ARBA" id="ARBA00022574"/>
    </source>
</evidence>
<dbReference type="HOGENOM" id="CLU_000288_103_6_1"/>
<dbReference type="AlphaFoldDB" id="A0A0C3GKW9"/>
<dbReference type="InterPro" id="IPR019775">
    <property type="entry name" value="WD40_repeat_CS"/>
</dbReference>
<feature type="domain" description="F-box" evidence="5">
    <location>
        <begin position="225"/>
        <end position="271"/>
    </location>
</feature>
<dbReference type="STRING" id="765440.A0A0C3GKW9"/>
<dbReference type="PRINTS" id="PR00320">
    <property type="entry name" value="GPROTEINBRPT"/>
</dbReference>
<accession>A0A0C3GKW9</accession>
<dbReference type="InterPro" id="IPR001810">
    <property type="entry name" value="F-box_dom"/>
</dbReference>
<dbReference type="GO" id="GO:0043130">
    <property type="term" value="F:ubiquitin binding"/>
    <property type="evidence" value="ECO:0007669"/>
    <property type="project" value="TreeGrafter"/>
</dbReference>
<dbReference type="GO" id="GO:0010992">
    <property type="term" value="P:ubiquitin recycling"/>
    <property type="evidence" value="ECO:0007669"/>
    <property type="project" value="TreeGrafter"/>
</dbReference>
<dbReference type="Proteomes" id="UP000054166">
    <property type="component" value="Unassembled WGS sequence"/>
</dbReference>
<dbReference type="InterPro" id="IPR036047">
    <property type="entry name" value="F-box-like_dom_sf"/>
</dbReference>
<dbReference type="SMART" id="SM00256">
    <property type="entry name" value="FBOX"/>
    <property type="match status" value="1"/>
</dbReference>
<evidence type="ECO:0000313" key="7">
    <source>
        <dbReference type="Proteomes" id="UP000054166"/>
    </source>
</evidence>
<evidence type="ECO:0000259" key="5">
    <source>
        <dbReference type="PROSITE" id="PS50181"/>
    </source>
</evidence>
<evidence type="ECO:0000256" key="4">
    <source>
        <dbReference type="SAM" id="MobiDB-lite"/>
    </source>
</evidence>
<feature type="repeat" description="WD" evidence="3">
    <location>
        <begin position="539"/>
        <end position="578"/>
    </location>
</feature>
<dbReference type="PANTHER" id="PTHR19849">
    <property type="entry name" value="PHOSPHOLIPASE A-2-ACTIVATING PROTEIN"/>
    <property type="match status" value="1"/>
</dbReference>
<dbReference type="InParanoid" id="A0A0C3GKW9"/>
<name>A0A0C3GKW9_PILCF</name>